<comment type="caution">
    <text evidence="1">The sequence shown here is derived from an EMBL/GenBank/DDBJ whole genome shotgun (WGS) entry which is preliminary data.</text>
</comment>
<gene>
    <name evidence="1" type="ORF">O6H91_07G095800</name>
</gene>
<sequence>MATRLLISEERSLITLSILLSATVLLALVVILIAAFVVIWKLVCKNENIYRTAARITSALQASVSTDTYRLLPREALVEHELSLINSAQGEQLPTTQMNKFTNYTAQEVRRFTDNFAEENEIGRGGSGTVFRGRLESGKQIAVKKLNASQAWSRQLLWAEVEAISRTHHKHVVSLMGCCWESQCLVYEYVSNGTLAAHLRKGKGKGGNPRNHESMSWVTRRQIAIQCAHALAYLHHFCNPTIVHRDVKSGNILLDDDYLAKIADFGLAKVFEQTHVTTNPCGTFGYMSPRHKFNSQATTKSDVYSFGVVLLELITGMPAIIPQQNRICSLVSLVITSLEKNPLINFLDPSLEDSIVRKELSNMIMAAMGCLNNEATNRPTMLQVVQLLEYGIHFPSYILQVYDQHIILKLSNLISISSQNTGDYVMSDNVLATHQYTHDGYQPTSSFEVHFENEQPVHLRSMKLSQIKSNSESCDSKSNGSSLVDAYSQLSSLTFSTIGSTNEGLVLQQGDGGSSNHALLLENNDPVFGNCYNMNHQDQVYPNISSIRTNIADSGASIGPTTSNFKSNQMDSTWSLPSIREWNRTSSRCESG</sequence>
<keyword evidence="2" id="KW-1185">Reference proteome</keyword>
<evidence type="ECO:0000313" key="2">
    <source>
        <dbReference type="Proteomes" id="UP001162992"/>
    </source>
</evidence>
<protein>
    <submittedName>
        <fullName evidence="1">Uncharacterized protein</fullName>
    </submittedName>
</protein>
<proteinExistence type="predicted"/>
<evidence type="ECO:0000313" key="1">
    <source>
        <dbReference type="EMBL" id="KAJ7550339.1"/>
    </source>
</evidence>
<accession>A0ACC2D835</accession>
<dbReference type="Proteomes" id="UP001162992">
    <property type="component" value="Chromosome 7"/>
</dbReference>
<organism evidence="1 2">
    <name type="scientific">Diphasiastrum complanatum</name>
    <name type="common">Issler's clubmoss</name>
    <name type="synonym">Lycopodium complanatum</name>
    <dbReference type="NCBI Taxonomy" id="34168"/>
    <lineage>
        <taxon>Eukaryota</taxon>
        <taxon>Viridiplantae</taxon>
        <taxon>Streptophyta</taxon>
        <taxon>Embryophyta</taxon>
        <taxon>Tracheophyta</taxon>
        <taxon>Lycopodiopsida</taxon>
        <taxon>Lycopodiales</taxon>
        <taxon>Lycopodiaceae</taxon>
        <taxon>Lycopodioideae</taxon>
        <taxon>Diphasiastrum</taxon>
    </lineage>
</organism>
<reference evidence="2" key="1">
    <citation type="journal article" date="2024" name="Proc. Natl. Acad. Sci. U.S.A.">
        <title>Extraordinary preservation of gene collinearity over three hundred million years revealed in homosporous lycophytes.</title>
        <authorList>
            <person name="Li C."/>
            <person name="Wickell D."/>
            <person name="Kuo L.Y."/>
            <person name="Chen X."/>
            <person name="Nie B."/>
            <person name="Liao X."/>
            <person name="Peng D."/>
            <person name="Ji J."/>
            <person name="Jenkins J."/>
            <person name="Williams M."/>
            <person name="Shu S."/>
            <person name="Plott C."/>
            <person name="Barry K."/>
            <person name="Rajasekar S."/>
            <person name="Grimwood J."/>
            <person name="Han X."/>
            <person name="Sun S."/>
            <person name="Hou Z."/>
            <person name="He W."/>
            <person name="Dai G."/>
            <person name="Sun C."/>
            <person name="Schmutz J."/>
            <person name="Leebens-Mack J.H."/>
            <person name="Li F.W."/>
            <person name="Wang L."/>
        </authorList>
    </citation>
    <scope>NUCLEOTIDE SEQUENCE [LARGE SCALE GENOMIC DNA]</scope>
    <source>
        <strain evidence="2">cv. PW_Plant_1</strain>
    </source>
</reference>
<dbReference type="EMBL" id="CM055098">
    <property type="protein sequence ID" value="KAJ7550339.1"/>
    <property type="molecule type" value="Genomic_DNA"/>
</dbReference>
<name>A0ACC2D835_DIPCM</name>